<proteinExistence type="predicted"/>
<accession>A0A4P7GQU4</accession>
<evidence type="ECO:0000313" key="2">
    <source>
        <dbReference type="Proteomes" id="UP000294894"/>
    </source>
</evidence>
<dbReference type="OrthoDB" id="9891748at2"/>
<gene>
    <name evidence="1" type="ORF">EXE57_19485</name>
</gene>
<dbReference type="Proteomes" id="UP000294894">
    <property type="component" value="Chromosome"/>
</dbReference>
<sequence length="158" mass="16179">MTVSSSAPADHAPGSVGNDADVRYLVEARAGLRRVMPVTHAVSAGADCHALRALARDALTVQTGQLETVSACLAAWGRADVPGAHEAANGPPGLHGSSLQHAFTDHLASHAAASMTAARAEMVAGVHRLVRAIAEDALRAYSRLLAAIGDLPPPVTQD</sequence>
<reference evidence="1 2" key="1">
    <citation type="submission" date="2019-03" db="EMBL/GenBank/DDBJ databases">
        <title>Three New Species of Nocardioides, Nocardioides euryhalodurans sp. nov., Nocardioides seonyuensis sp. nov. and Nocardioides eburneoflavus sp. nov., Iolated from Soil.</title>
        <authorList>
            <person name="Roh S.G."/>
            <person name="Lee C."/>
            <person name="Kim M.-K."/>
            <person name="Kim S.B."/>
        </authorList>
    </citation>
    <scope>NUCLEOTIDE SEQUENCE [LARGE SCALE GENOMIC DNA]</scope>
    <source>
        <strain evidence="1 2">MMS17-SY117</strain>
    </source>
</reference>
<dbReference type="AlphaFoldDB" id="A0A4P7GQU4"/>
<protein>
    <recommendedName>
        <fullName evidence="3">DUF305 domain-containing protein</fullName>
    </recommendedName>
</protein>
<evidence type="ECO:0000313" key="1">
    <source>
        <dbReference type="EMBL" id="QBR94227.1"/>
    </source>
</evidence>
<organism evidence="1 2">
    <name type="scientific">Nocardioides euryhalodurans</name>
    <dbReference type="NCBI Taxonomy" id="2518370"/>
    <lineage>
        <taxon>Bacteria</taxon>
        <taxon>Bacillati</taxon>
        <taxon>Actinomycetota</taxon>
        <taxon>Actinomycetes</taxon>
        <taxon>Propionibacteriales</taxon>
        <taxon>Nocardioidaceae</taxon>
        <taxon>Nocardioides</taxon>
    </lineage>
</organism>
<dbReference type="RefSeq" id="WP_135080422.1">
    <property type="nucleotide sequence ID" value="NZ_CP038267.1"/>
</dbReference>
<name>A0A4P7GQU4_9ACTN</name>
<dbReference type="EMBL" id="CP038267">
    <property type="protein sequence ID" value="QBR94227.1"/>
    <property type="molecule type" value="Genomic_DNA"/>
</dbReference>
<evidence type="ECO:0008006" key="3">
    <source>
        <dbReference type="Google" id="ProtNLM"/>
    </source>
</evidence>
<keyword evidence="2" id="KW-1185">Reference proteome</keyword>
<dbReference type="KEGG" id="noy:EXE57_19485"/>